<evidence type="ECO:0000313" key="12">
    <source>
        <dbReference type="EMBL" id="KAB2615901.1"/>
    </source>
</evidence>
<protein>
    <submittedName>
        <fullName evidence="12">Receptor-like protein 2</fullName>
    </submittedName>
</protein>
<gene>
    <name evidence="12" type="ORF">D8674_022489</name>
</gene>
<dbReference type="PANTHER" id="PTHR48056:SF26">
    <property type="entry name" value="MDIS1-INTERACTING RECEPTOR LIKE KINASE 1"/>
    <property type="match status" value="1"/>
</dbReference>
<accession>A0A5N5GPT3</accession>
<keyword evidence="12" id="KW-0675">Receptor</keyword>
<evidence type="ECO:0000256" key="2">
    <source>
        <dbReference type="ARBA" id="ARBA00004236"/>
    </source>
</evidence>
<name>A0A5N5GPT3_9ROSA</name>
<dbReference type="Pfam" id="PF00560">
    <property type="entry name" value="LRR_1"/>
    <property type="match status" value="6"/>
</dbReference>
<evidence type="ECO:0000256" key="4">
    <source>
        <dbReference type="ARBA" id="ARBA00022475"/>
    </source>
</evidence>
<dbReference type="AlphaFoldDB" id="A0A5N5GPT3"/>
<evidence type="ECO:0000256" key="5">
    <source>
        <dbReference type="ARBA" id="ARBA00022614"/>
    </source>
</evidence>
<evidence type="ECO:0000256" key="3">
    <source>
        <dbReference type="ARBA" id="ARBA00009592"/>
    </source>
</evidence>
<proteinExistence type="inferred from homology"/>
<dbReference type="InterPro" id="IPR001611">
    <property type="entry name" value="Leu-rich_rpt"/>
</dbReference>
<comment type="caution">
    <text evidence="12">The sequence shown here is derived from an EMBL/GenBank/DDBJ whole genome shotgun (WGS) entry which is preliminary data.</text>
</comment>
<evidence type="ECO:0000313" key="13">
    <source>
        <dbReference type="Proteomes" id="UP000327157"/>
    </source>
</evidence>
<dbReference type="OrthoDB" id="1165624at2759"/>
<dbReference type="PANTHER" id="PTHR48056">
    <property type="entry name" value="LRR RECEPTOR-LIKE SERINE/THREONINE-PROTEIN KINASE-RELATED"/>
    <property type="match status" value="1"/>
</dbReference>
<keyword evidence="13" id="KW-1185">Reference proteome</keyword>
<keyword evidence="9 11" id="KW-0472">Membrane</keyword>
<dbReference type="Gene3D" id="3.80.10.10">
    <property type="entry name" value="Ribonuclease Inhibitor"/>
    <property type="match status" value="3"/>
</dbReference>
<keyword evidence="5" id="KW-0433">Leucine-rich repeat</keyword>
<comment type="subcellular location">
    <subcellularLocation>
        <location evidence="2">Cell membrane</location>
    </subcellularLocation>
    <subcellularLocation>
        <location evidence="1">Membrane</location>
        <topology evidence="1">Single-pass membrane protein</topology>
    </subcellularLocation>
</comment>
<keyword evidence="6 11" id="KW-0812">Transmembrane</keyword>
<comment type="similarity">
    <text evidence="3">Belongs to the RLP family.</text>
</comment>
<dbReference type="InterPro" id="IPR003591">
    <property type="entry name" value="Leu-rich_rpt_typical-subtyp"/>
</dbReference>
<evidence type="ECO:0000256" key="1">
    <source>
        <dbReference type="ARBA" id="ARBA00004167"/>
    </source>
</evidence>
<keyword evidence="7" id="KW-0677">Repeat</keyword>
<evidence type="ECO:0000256" key="10">
    <source>
        <dbReference type="ARBA" id="ARBA00023180"/>
    </source>
</evidence>
<dbReference type="GO" id="GO:0005886">
    <property type="term" value="C:plasma membrane"/>
    <property type="evidence" value="ECO:0007669"/>
    <property type="project" value="UniProtKB-SubCell"/>
</dbReference>
<reference evidence="13" key="2">
    <citation type="submission" date="2019-10" db="EMBL/GenBank/DDBJ databases">
        <title>A de novo genome assembly of a pear dwarfing rootstock.</title>
        <authorList>
            <person name="Wang F."/>
            <person name="Wang J."/>
            <person name="Li S."/>
            <person name="Zhang Y."/>
            <person name="Fang M."/>
            <person name="Ma L."/>
            <person name="Zhao Y."/>
            <person name="Jiang S."/>
        </authorList>
    </citation>
    <scope>NUCLEOTIDE SEQUENCE [LARGE SCALE GENOMIC DNA]</scope>
</reference>
<dbReference type="SMART" id="SM00369">
    <property type="entry name" value="LRR_TYP"/>
    <property type="match status" value="5"/>
</dbReference>
<sequence>MGRVVLFTCSYLPTGSKEIIDLSYNLLSGEIPFSLPPKNIQTIDLSSNHFHGKITSSFFQQAWNLTSFNVSKNTFSGYIPSSICLRSSPSIRILDFSSNEFSGNISRGLGRCSKLQILRAGHNNLSGSLPEDIYNATKLEELALPLNSLNGLISEKIANLVNLTIFDLYLNHLRGVIPLNFGKLSKLKFMNLDFNSLQGHLPPSLNNCTKLVELNLGFNYLEGKLTVINFSKLSHLSKLDLSWNNFTGTLPISLYSCRYLKAIRLSGNPNLEGQIQPKILSLKSLSFLSLSFVRLTNLTGAMKIFMCSKSLQTLIMGGSFNREAMPTNDDMGNFHGFQNLHVLSLVGCGLIGQIPRWLSNLKNLEVLALGKNQITGPIPSWLGTLPKLFYVDLSFNQISGEFPKQLCRLPMLMGNASRVDDYEFELPIFGGLNKKLFLYFLPRRLSNFPGLIYIRANNISGSIPAEIGQLQLLRQLYLDDNNFSGEVPDQISSLKYLEHLDLSGNHLSGKIPWSMTSLNFLRVFNVSYNDLQGQIPTGTQLQSFDSSAFEGNPRLCGAPLPNKCREIDVNSKNNVDQDVDNEHDELPWFYIFAVLGFIVGFWGVCGSLALKKTWRYTYFCFLDNVQDTLYLKMTVCMARMKRRLRD</sequence>
<reference evidence="12 13" key="1">
    <citation type="submission" date="2019-09" db="EMBL/GenBank/DDBJ databases">
        <authorList>
            <person name="Ou C."/>
        </authorList>
    </citation>
    <scope>NUCLEOTIDE SEQUENCE [LARGE SCALE GENOMIC DNA]</scope>
    <source>
        <strain evidence="12">S2</strain>
        <tissue evidence="12">Leaf</tissue>
    </source>
</reference>
<organism evidence="12 13">
    <name type="scientific">Pyrus ussuriensis x Pyrus communis</name>
    <dbReference type="NCBI Taxonomy" id="2448454"/>
    <lineage>
        <taxon>Eukaryota</taxon>
        <taxon>Viridiplantae</taxon>
        <taxon>Streptophyta</taxon>
        <taxon>Embryophyta</taxon>
        <taxon>Tracheophyta</taxon>
        <taxon>Spermatophyta</taxon>
        <taxon>Magnoliopsida</taxon>
        <taxon>eudicotyledons</taxon>
        <taxon>Gunneridae</taxon>
        <taxon>Pentapetalae</taxon>
        <taxon>rosids</taxon>
        <taxon>fabids</taxon>
        <taxon>Rosales</taxon>
        <taxon>Rosaceae</taxon>
        <taxon>Amygdaloideae</taxon>
        <taxon>Maleae</taxon>
        <taxon>Pyrus</taxon>
    </lineage>
</organism>
<evidence type="ECO:0000256" key="7">
    <source>
        <dbReference type="ARBA" id="ARBA00022737"/>
    </source>
</evidence>
<evidence type="ECO:0000256" key="6">
    <source>
        <dbReference type="ARBA" id="ARBA00022692"/>
    </source>
</evidence>
<dbReference type="InterPro" id="IPR032675">
    <property type="entry name" value="LRR_dom_sf"/>
</dbReference>
<dbReference type="FunFam" id="3.80.10.10:FF:000213">
    <property type="entry name" value="Tyrosine-sulfated glycopeptide receptor 1"/>
    <property type="match status" value="1"/>
</dbReference>
<dbReference type="Pfam" id="PF13855">
    <property type="entry name" value="LRR_8"/>
    <property type="match status" value="1"/>
</dbReference>
<keyword evidence="4" id="KW-1003">Cell membrane</keyword>
<dbReference type="EMBL" id="SMOL01000402">
    <property type="protein sequence ID" value="KAB2615901.1"/>
    <property type="molecule type" value="Genomic_DNA"/>
</dbReference>
<dbReference type="SUPFAM" id="SSF52058">
    <property type="entry name" value="L domain-like"/>
    <property type="match status" value="2"/>
</dbReference>
<dbReference type="GO" id="GO:0033612">
    <property type="term" value="F:receptor serine/threonine kinase binding"/>
    <property type="evidence" value="ECO:0007669"/>
    <property type="project" value="TreeGrafter"/>
</dbReference>
<dbReference type="InterPro" id="IPR050647">
    <property type="entry name" value="Plant_LRR-RLKs"/>
</dbReference>
<reference evidence="12 13" key="3">
    <citation type="submission" date="2019-11" db="EMBL/GenBank/DDBJ databases">
        <title>A de novo genome assembly of a pear dwarfing rootstock.</title>
        <authorList>
            <person name="Wang F."/>
            <person name="Wang J."/>
            <person name="Li S."/>
            <person name="Zhang Y."/>
            <person name="Fang M."/>
            <person name="Ma L."/>
            <person name="Zhao Y."/>
            <person name="Jiang S."/>
        </authorList>
    </citation>
    <scope>NUCLEOTIDE SEQUENCE [LARGE SCALE GENOMIC DNA]</scope>
    <source>
        <strain evidence="12">S2</strain>
        <tissue evidence="12">Leaf</tissue>
    </source>
</reference>
<dbReference type="FunFam" id="3.80.10.10:FF:000095">
    <property type="entry name" value="LRR receptor-like serine/threonine-protein kinase GSO1"/>
    <property type="match status" value="1"/>
</dbReference>
<evidence type="ECO:0000256" key="9">
    <source>
        <dbReference type="ARBA" id="ARBA00023136"/>
    </source>
</evidence>
<keyword evidence="8 11" id="KW-1133">Transmembrane helix</keyword>
<dbReference type="Proteomes" id="UP000327157">
    <property type="component" value="Chromosome 3"/>
</dbReference>
<keyword evidence="10" id="KW-0325">Glycoprotein</keyword>
<feature type="transmembrane region" description="Helical" evidence="11">
    <location>
        <begin position="588"/>
        <end position="610"/>
    </location>
</feature>
<evidence type="ECO:0000256" key="8">
    <source>
        <dbReference type="ARBA" id="ARBA00022989"/>
    </source>
</evidence>
<evidence type="ECO:0000256" key="11">
    <source>
        <dbReference type="SAM" id="Phobius"/>
    </source>
</evidence>